<dbReference type="KEGG" id="ppsc:EHS13_01355"/>
<evidence type="ECO:0000256" key="1">
    <source>
        <dbReference type="SAM" id="Phobius"/>
    </source>
</evidence>
<feature type="transmembrane region" description="Helical" evidence="1">
    <location>
        <begin position="109"/>
        <end position="128"/>
    </location>
</feature>
<gene>
    <name evidence="2" type="ORF">EHS13_01355</name>
</gene>
<keyword evidence="1" id="KW-0472">Membrane</keyword>
<name>A0A6B8RC54_9BACL</name>
<dbReference type="OrthoDB" id="2678045at2"/>
<dbReference type="Proteomes" id="UP000426246">
    <property type="component" value="Chromosome"/>
</dbReference>
<dbReference type="EMBL" id="CP034235">
    <property type="protein sequence ID" value="QGQ93657.1"/>
    <property type="molecule type" value="Genomic_DNA"/>
</dbReference>
<feature type="transmembrane region" description="Helical" evidence="1">
    <location>
        <begin position="134"/>
        <end position="154"/>
    </location>
</feature>
<organism evidence="2 3">
    <name type="scientific">Paenibacillus psychroresistens</name>
    <dbReference type="NCBI Taxonomy" id="1778678"/>
    <lineage>
        <taxon>Bacteria</taxon>
        <taxon>Bacillati</taxon>
        <taxon>Bacillota</taxon>
        <taxon>Bacilli</taxon>
        <taxon>Bacillales</taxon>
        <taxon>Paenibacillaceae</taxon>
        <taxon>Paenibacillus</taxon>
    </lineage>
</organism>
<accession>A0A6B8RC54</accession>
<protein>
    <submittedName>
        <fullName evidence="2">Uncharacterized protein</fullName>
    </submittedName>
</protein>
<evidence type="ECO:0000313" key="2">
    <source>
        <dbReference type="EMBL" id="QGQ93657.1"/>
    </source>
</evidence>
<evidence type="ECO:0000313" key="3">
    <source>
        <dbReference type="Proteomes" id="UP000426246"/>
    </source>
</evidence>
<proteinExistence type="predicted"/>
<sequence length="175" mass="20258">MKDQKIAENSTFYNYTLIKKISMTRSFIIFCLYFNIFLLACDVIYFRLDGLIAYLISIPAIALLQFILISIVLQTTNDSSRRHWGIRKGLPFVGYMPTGFVALKSLYRVHAHLLLVGSAIIGILYIWIPPAYFNSFMFVHLGLLLPRLVTLWRFKKLKPSGLVKFNEKDVSYYTT</sequence>
<dbReference type="AlphaFoldDB" id="A0A6B8RC54"/>
<reference evidence="3" key="1">
    <citation type="submission" date="2018-11" db="EMBL/GenBank/DDBJ databases">
        <title>Complete genome sequence of Paenibacillus sp. ML311-T8.</title>
        <authorList>
            <person name="Nam Y.-D."/>
            <person name="Kang J."/>
            <person name="Chung W.-H."/>
            <person name="Park Y.S."/>
        </authorList>
    </citation>
    <scope>NUCLEOTIDE SEQUENCE [LARGE SCALE GENOMIC DNA]</scope>
    <source>
        <strain evidence="3">ML311-T8</strain>
    </source>
</reference>
<feature type="transmembrane region" description="Helical" evidence="1">
    <location>
        <begin position="27"/>
        <end position="46"/>
    </location>
</feature>
<keyword evidence="1" id="KW-0812">Transmembrane</keyword>
<keyword evidence="1" id="KW-1133">Transmembrane helix</keyword>
<dbReference type="RefSeq" id="WP_155698628.1">
    <property type="nucleotide sequence ID" value="NZ_CP034235.1"/>
</dbReference>
<keyword evidence="3" id="KW-1185">Reference proteome</keyword>
<feature type="transmembrane region" description="Helical" evidence="1">
    <location>
        <begin position="52"/>
        <end position="73"/>
    </location>
</feature>